<feature type="region of interest" description="Disordered" evidence="1">
    <location>
        <begin position="124"/>
        <end position="147"/>
    </location>
</feature>
<accession>A0A4P9WHJ2</accession>
<keyword evidence="3" id="KW-1185">Reference proteome</keyword>
<gene>
    <name evidence="2" type="ORF">BDK51DRAFT_46467</name>
</gene>
<proteinExistence type="predicted"/>
<dbReference type="AlphaFoldDB" id="A0A4P9WHJ2"/>
<evidence type="ECO:0000313" key="2">
    <source>
        <dbReference type="EMBL" id="RKO92301.1"/>
    </source>
</evidence>
<evidence type="ECO:0000256" key="1">
    <source>
        <dbReference type="SAM" id="MobiDB-lite"/>
    </source>
</evidence>
<dbReference type="EMBL" id="KZ994694">
    <property type="protein sequence ID" value="RKO92301.1"/>
    <property type="molecule type" value="Genomic_DNA"/>
</dbReference>
<sequence length="160" mass="17893">MVDRALLLELSAQMLREEMGTYSHDPDSNDTETPQSDCASLEMMLEDVLQELSDLKLAMSMLLAAYQNGDQIRGTLEEEVQCTMDRLMAKNLREEDEPPDHLVVIRAIEAPPADDILSKTEMEPHSSAYNQEDGGLNSKGKENEVSSDSMITLVKLCEEE</sequence>
<organism evidence="2 3">
    <name type="scientific">Blyttiomyces helicus</name>
    <dbReference type="NCBI Taxonomy" id="388810"/>
    <lineage>
        <taxon>Eukaryota</taxon>
        <taxon>Fungi</taxon>
        <taxon>Fungi incertae sedis</taxon>
        <taxon>Chytridiomycota</taxon>
        <taxon>Chytridiomycota incertae sedis</taxon>
        <taxon>Chytridiomycetes</taxon>
        <taxon>Chytridiomycetes incertae sedis</taxon>
        <taxon>Blyttiomyces</taxon>
    </lineage>
</organism>
<name>A0A4P9WHJ2_9FUNG</name>
<protein>
    <submittedName>
        <fullName evidence="2">Uncharacterized protein</fullName>
    </submittedName>
</protein>
<reference evidence="3" key="1">
    <citation type="journal article" date="2018" name="Nat. Microbiol.">
        <title>Leveraging single-cell genomics to expand the fungal tree of life.</title>
        <authorList>
            <person name="Ahrendt S.R."/>
            <person name="Quandt C.A."/>
            <person name="Ciobanu D."/>
            <person name="Clum A."/>
            <person name="Salamov A."/>
            <person name="Andreopoulos B."/>
            <person name="Cheng J.F."/>
            <person name="Woyke T."/>
            <person name="Pelin A."/>
            <person name="Henrissat B."/>
            <person name="Reynolds N.K."/>
            <person name="Benny G.L."/>
            <person name="Smith M.E."/>
            <person name="James T.Y."/>
            <person name="Grigoriev I.V."/>
        </authorList>
    </citation>
    <scope>NUCLEOTIDE SEQUENCE [LARGE SCALE GENOMIC DNA]</scope>
</reference>
<dbReference type="Proteomes" id="UP000269721">
    <property type="component" value="Unassembled WGS sequence"/>
</dbReference>
<evidence type="ECO:0000313" key="3">
    <source>
        <dbReference type="Proteomes" id="UP000269721"/>
    </source>
</evidence>